<dbReference type="InterPro" id="IPR004381">
    <property type="entry name" value="Glycerate_kinase"/>
</dbReference>
<dbReference type="SUPFAM" id="SSF110738">
    <property type="entry name" value="Glycerate kinase I"/>
    <property type="match status" value="1"/>
</dbReference>
<dbReference type="Gene3D" id="3.40.50.10350">
    <property type="entry name" value="Glycerate kinase, domain 1"/>
    <property type="match status" value="1"/>
</dbReference>
<sequence>MTAMSAADQIEAGILTVFPAAKTIKIPMADGGKGTAETYLMISGGELIWHAVMDPCNRNIRASRGAEKIVIGLGGSATIKAGVGSLHTQGGE</sequence>
<dbReference type="OrthoDB" id="9774290at2"/>
<dbReference type="PANTHER" id="PTHR21599">
    <property type="entry name" value="GLYCERATE KINASE"/>
    <property type="match status" value="1"/>
</dbReference>
<dbReference type="GO" id="GO:0008887">
    <property type="term" value="F:glycerate kinase activity"/>
    <property type="evidence" value="ECO:0007669"/>
    <property type="project" value="InterPro"/>
</dbReference>
<accession>A0A6B8RN14</accession>
<gene>
    <name evidence="1" type="ORF">EHS13_23805</name>
</gene>
<dbReference type="PANTHER" id="PTHR21599:SF0">
    <property type="entry name" value="GLYCERATE KINASE"/>
    <property type="match status" value="1"/>
</dbReference>
<dbReference type="KEGG" id="ppsc:EHS13_23805"/>
<keyword evidence="2" id="KW-1185">Reference proteome</keyword>
<proteinExistence type="predicted"/>
<dbReference type="Pfam" id="PF02595">
    <property type="entry name" value="Gly_kinase"/>
    <property type="match status" value="1"/>
</dbReference>
<dbReference type="InterPro" id="IPR018197">
    <property type="entry name" value="Glycerate_kinase_RE-like"/>
</dbReference>
<dbReference type="InterPro" id="IPR036129">
    <property type="entry name" value="Glycerate_kinase_sf"/>
</dbReference>
<dbReference type="AlphaFoldDB" id="A0A6B8RN14"/>
<reference evidence="2" key="1">
    <citation type="submission" date="2018-11" db="EMBL/GenBank/DDBJ databases">
        <title>Complete genome sequence of Paenibacillus sp. ML311-T8.</title>
        <authorList>
            <person name="Nam Y.-D."/>
            <person name="Kang J."/>
            <person name="Chung W.-H."/>
            <person name="Park Y.S."/>
        </authorList>
    </citation>
    <scope>NUCLEOTIDE SEQUENCE [LARGE SCALE GENOMIC DNA]</scope>
    <source>
        <strain evidence="2">ML311-T8</strain>
    </source>
</reference>
<evidence type="ECO:0000313" key="2">
    <source>
        <dbReference type="Proteomes" id="UP000426246"/>
    </source>
</evidence>
<dbReference type="GO" id="GO:0031388">
    <property type="term" value="P:organic acid phosphorylation"/>
    <property type="evidence" value="ECO:0007669"/>
    <property type="project" value="InterPro"/>
</dbReference>
<name>A0A6B8RN14_9BACL</name>
<protein>
    <submittedName>
        <fullName evidence="1">Uncharacterized protein</fullName>
    </submittedName>
</protein>
<dbReference type="EMBL" id="CP034235">
    <property type="protein sequence ID" value="QGQ97700.1"/>
    <property type="molecule type" value="Genomic_DNA"/>
</dbReference>
<evidence type="ECO:0000313" key="1">
    <source>
        <dbReference type="EMBL" id="QGQ97700.1"/>
    </source>
</evidence>
<organism evidence="1 2">
    <name type="scientific">Paenibacillus psychroresistens</name>
    <dbReference type="NCBI Taxonomy" id="1778678"/>
    <lineage>
        <taxon>Bacteria</taxon>
        <taxon>Bacillati</taxon>
        <taxon>Bacillota</taxon>
        <taxon>Bacilli</taxon>
        <taxon>Bacillales</taxon>
        <taxon>Paenibacillaceae</taxon>
        <taxon>Paenibacillus</taxon>
    </lineage>
</organism>
<dbReference type="Proteomes" id="UP000426246">
    <property type="component" value="Chromosome"/>
</dbReference>